<dbReference type="AlphaFoldDB" id="A0A929MPU1"/>
<feature type="transmembrane region" description="Helical" evidence="5">
    <location>
        <begin position="328"/>
        <end position="352"/>
    </location>
</feature>
<evidence type="ECO:0000256" key="3">
    <source>
        <dbReference type="ARBA" id="ARBA00022989"/>
    </source>
</evidence>
<dbReference type="EMBL" id="JABZFV010000048">
    <property type="protein sequence ID" value="MBF0934658.1"/>
    <property type="molecule type" value="Genomic_DNA"/>
</dbReference>
<feature type="transmembrane region" description="Helical" evidence="5">
    <location>
        <begin position="217"/>
        <end position="246"/>
    </location>
</feature>
<dbReference type="Pfam" id="PF04932">
    <property type="entry name" value="Wzy_C"/>
    <property type="match status" value="1"/>
</dbReference>
<reference evidence="7" key="1">
    <citation type="submission" date="2020-04" db="EMBL/GenBank/DDBJ databases">
        <title>Deep metagenomics examines the oral microbiome during advanced dental caries in children, revealing novel taxa and co-occurrences with host molecules.</title>
        <authorList>
            <person name="Baker J.L."/>
            <person name="Morton J.T."/>
            <person name="Dinis M."/>
            <person name="Alvarez R."/>
            <person name="Tran N.C."/>
            <person name="Knight R."/>
            <person name="Edlund A."/>
        </authorList>
    </citation>
    <scope>NUCLEOTIDE SEQUENCE</scope>
    <source>
        <strain evidence="7">JCVI_23_bin.16</strain>
    </source>
</reference>
<name>A0A929MPU1_ABIDE</name>
<keyword evidence="4 5" id="KW-0472">Membrane</keyword>
<feature type="transmembrane region" description="Helical" evidence="5">
    <location>
        <begin position="91"/>
        <end position="110"/>
    </location>
</feature>
<evidence type="ECO:0000256" key="2">
    <source>
        <dbReference type="ARBA" id="ARBA00022692"/>
    </source>
</evidence>
<keyword evidence="2 5" id="KW-0812">Transmembrane</keyword>
<proteinExistence type="predicted"/>
<gene>
    <name evidence="7" type="ORF">HXK00_03305</name>
</gene>
<feature type="transmembrane region" description="Helical" evidence="5">
    <location>
        <begin position="63"/>
        <end position="79"/>
    </location>
</feature>
<evidence type="ECO:0000256" key="5">
    <source>
        <dbReference type="SAM" id="Phobius"/>
    </source>
</evidence>
<feature type="transmembrane region" description="Helical" evidence="5">
    <location>
        <begin position="364"/>
        <end position="393"/>
    </location>
</feature>
<dbReference type="InterPro" id="IPR007016">
    <property type="entry name" value="O-antigen_ligase-rel_domated"/>
</dbReference>
<evidence type="ECO:0000313" key="7">
    <source>
        <dbReference type="EMBL" id="MBF0934658.1"/>
    </source>
</evidence>
<comment type="subcellular location">
    <subcellularLocation>
        <location evidence="1">Membrane</location>
        <topology evidence="1">Multi-pass membrane protein</topology>
    </subcellularLocation>
</comment>
<evidence type="ECO:0000256" key="4">
    <source>
        <dbReference type="ARBA" id="ARBA00023136"/>
    </source>
</evidence>
<feature type="transmembrane region" description="Helical" evidence="5">
    <location>
        <begin position="32"/>
        <end position="51"/>
    </location>
</feature>
<protein>
    <recommendedName>
        <fullName evidence="6">O-antigen ligase-related domain-containing protein</fullName>
    </recommendedName>
</protein>
<dbReference type="Proteomes" id="UP000757900">
    <property type="component" value="Unassembled WGS sequence"/>
</dbReference>
<evidence type="ECO:0000256" key="1">
    <source>
        <dbReference type="ARBA" id="ARBA00004141"/>
    </source>
</evidence>
<keyword evidence="3 5" id="KW-1133">Transmembrane helix</keyword>
<feature type="transmembrane region" description="Helical" evidence="5">
    <location>
        <begin position="117"/>
        <end position="138"/>
    </location>
</feature>
<feature type="domain" description="O-antigen ligase-related" evidence="6">
    <location>
        <begin position="217"/>
        <end position="338"/>
    </location>
</feature>
<organism evidence="7 8">
    <name type="scientific">Abiotrophia defectiva</name>
    <name type="common">Streptococcus defectivus</name>
    <dbReference type="NCBI Taxonomy" id="46125"/>
    <lineage>
        <taxon>Bacteria</taxon>
        <taxon>Bacillati</taxon>
        <taxon>Bacillota</taxon>
        <taxon>Bacilli</taxon>
        <taxon>Lactobacillales</taxon>
        <taxon>Aerococcaceae</taxon>
        <taxon>Abiotrophia</taxon>
    </lineage>
</organism>
<feature type="transmembrane region" description="Helical" evidence="5">
    <location>
        <begin position="193"/>
        <end position="210"/>
    </location>
</feature>
<accession>A0A929MPU1</accession>
<evidence type="ECO:0000313" key="8">
    <source>
        <dbReference type="Proteomes" id="UP000757900"/>
    </source>
</evidence>
<sequence length="401" mass="45332">MKVRIATLSYYIWACLLILQCQTMYAVHQNRLLWFVTLLVYSIGQCAFLIYETRIPSKLFQNTMLILGGYYGIEGVLLLRNLSENLSRDFILLNLIALPVFIITLTLMIFRKELKDFLLAFNRIVVVFAVLSLFFWFFGSLLGILKPSGTVVNAWSGGNIVNSYYHLYYETQRIGVMGFTFIRNSAFFTEGPMWNLIISLAFIIELFLLEELSKWRLVVILLTAATIFSTTGIYVIGIGFLAHVLLVRKSRFRFLSLLATPALVYALTRVIEDKAASNSAAIRMDDYVAGFNAWRDRLITGWGFSGLGSIEYYMNGAIRPNYGYSNSFFVVLAQGGIIQGIVQFAPFMALFAPGASTNRTKCAISLYFILILTTIFYNTMLFNVIAATAYAALINKITLNH</sequence>
<dbReference type="GO" id="GO:0016020">
    <property type="term" value="C:membrane"/>
    <property type="evidence" value="ECO:0007669"/>
    <property type="project" value="UniProtKB-SubCell"/>
</dbReference>
<evidence type="ECO:0000259" key="6">
    <source>
        <dbReference type="Pfam" id="PF04932"/>
    </source>
</evidence>
<comment type="caution">
    <text evidence="7">The sequence shown here is derived from an EMBL/GenBank/DDBJ whole genome shotgun (WGS) entry which is preliminary data.</text>
</comment>
<feature type="transmembrane region" description="Helical" evidence="5">
    <location>
        <begin position="252"/>
        <end position="271"/>
    </location>
</feature>